<feature type="domain" description="UspA" evidence="3">
    <location>
        <begin position="3"/>
        <end position="152"/>
    </location>
</feature>
<dbReference type="OrthoDB" id="516822at2"/>
<dbReference type="InterPro" id="IPR006015">
    <property type="entry name" value="Universal_stress_UspA"/>
</dbReference>
<evidence type="ECO:0000259" key="3">
    <source>
        <dbReference type="Pfam" id="PF00582"/>
    </source>
</evidence>
<organism evidence="4 5">
    <name type="scientific">Euhalothece natronophila Z-M001</name>
    <dbReference type="NCBI Taxonomy" id="522448"/>
    <lineage>
        <taxon>Bacteria</taxon>
        <taxon>Bacillati</taxon>
        <taxon>Cyanobacteriota</taxon>
        <taxon>Cyanophyceae</taxon>
        <taxon>Oscillatoriophycideae</taxon>
        <taxon>Chroococcales</taxon>
        <taxon>Halothecacae</taxon>
        <taxon>Halothece cluster</taxon>
        <taxon>Euhalothece</taxon>
    </lineage>
</organism>
<dbReference type="Gene3D" id="3.40.50.620">
    <property type="entry name" value="HUPs"/>
    <property type="match status" value="1"/>
</dbReference>
<accession>A0A5B8NIG5</accession>
<evidence type="ECO:0000313" key="5">
    <source>
        <dbReference type="Proteomes" id="UP000318453"/>
    </source>
</evidence>
<dbReference type="InterPro" id="IPR014729">
    <property type="entry name" value="Rossmann-like_a/b/a_fold"/>
</dbReference>
<dbReference type="EMBL" id="CP042326">
    <property type="protein sequence ID" value="QDZ38744.1"/>
    <property type="molecule type" value="Genomic_DNA"/>
</dbReference>
<proteinExistence type="inferred from homology"/>
<sequence length="164" mass="18337">MTYKKILVALDQSSQGDIVFQQAITLAKAYQAQLFLFHALIFNGRNLEAYSGIYGQNVLSLSSSVQEQLEAETEEIETWLSGYAEQAQAEGLAVEYDWKVGEPSSWIREMAKTWDADLVILGRRGRRGLAEVFLGSVSNHVVHYAPCSVLVVQGKDFDSDQEQE</sequence>
<dbReference type="PIRSF" id="PIRSF006276">
    <property type="entry name" value="UspA"/>
    <property type="match status" value="1"/>
</dbReference>
<dbReference type="Pfam" id="PF00582">
    <property type="entry name" value="Usp"/>
    <property type="match status" value="1"/>
</dbReference>
<evidence type="ECO:0000313" key="4">
    <source>
        <dbReference type="EMBL" id="QDZ38744.1"/>
    </source>
</evidence>
<keyword evidence="2" id="KW-0963">Cytoplasm</keyword>
<reference evidence="4 5" key="1">
    <citation type="submission" date="2019-08" db="EMBL/GenBank/DDBJ databases">
        <title>Carotenoids and Carotenoid Binding Proteins in the Halophilic Cyanobacterium Euhalothece sp. ZM00.</title>
        <authorList>
            <person name="Cho S.M."/>
            <person name="Song J.Y."/>
            <person name="Park Y.-I."/>
        </authorList>
    </citation>
    <scope>NUCLEOTIDE SEQUENCE [LARGE SCALE GENOMIC DNA]</scope>
    <source>
        <strain evidence="4 5">Z-M001</strain>
    </source>
</reference>
<dbReference type="GO" id="GO:0005737">
    <property type="term" value="C:cytoplasm"/>
    <property type="evidence" value="ECO:0007669"/>
    <property type="project" value="UniProtKB-SubCell"/>
</dbReference>
<comment type="similarity">
    <text evidence="1 2">Belongs to the universal stress protein A family.</text>
</comment>
<dbReference type="InterPro" id="IPR006016">
    <property type="entry name" value="UspA"/>
</dbReference>
<comment type="subcellular location">
    <subcellularLocation>
        <location evidence="2">Cytoplasm</location>
    </subcellularLocation>
</comment>
<gene>
    <name evidence="4" type="ORF">FRE64_01570</name>
</gene>
<evidence type="ECO:0000256" key="1">
    <source>
        <dbReference type="ARBA" id="ARBA00008791"/>
    </source>
</evidence>
<dbReference type="RefSeq" id="WP_146294355.1">
    <property type="nucleotide sequence ID" value="NZ_CP042326.1"/>
</dbReference>
<evidence type="ECO:0000256" key="2">
    <source>
        <dbReference type="PIRNR" id="PIRNR006276"/>
    </source>
</evidence>
<dbReference type="Proteomes" id="UP000318453">
    <property type="component" value="Chromosome"/>
</dbReference>
<dbReference type="PRINTS" id="PR01438">
    <property type="entry name" value="UNVRSLSTRESS"/>
</dbReference>
<dbReference type="PANTHER" id="PTHR46268:SF8">
    <property type="entry name" value="UNIVERSAL STRESS PROTEIN SLL1388"/>
    <property type="match status" value="1"/>
</dbReference>
<dbReference type="PANTHER" id="PTHR46268">
    <property type="entry name" value="STRESS RESPONSE PROTEIN NHAX"/>
    <property type="match status" value="1"/>
</dbReference>
<dbReference type="KEGG" id="enn:FRE64_01570"/>
<dbReference type="SUPFAM" id="SSF52402">
    <property type="entry name" value="Adenine nucleotide alpha hydrolases-like"/>
    <property type="match status" value="1"/>
</dbReference>
<keyword evidence="5" id="KW-1185">Reference proteome</keyword>
<dbReference type="AlphaFoldDB" id="A0A5B8NIG5"/>
<dbReference type="CDD" id="cd00293">
    <property type="entry name" value="USP-like"/>
    <property type="match status" value="1"/>
</dbReference>
<name>A0A5B8NIG5_9CHRO</name>
<protein>
    <recommendedName>
        <fullName evidence="2">Universal stress protein</fullName>
    </recommendedName>
</protein>